<keyword evidence="1" id="KW-0732">Signal</keyword>
<name>A0A1H6HTZ1_9EURY</name>
<evidence type="ECO:0000256" key="1">
    <source>
        <dbReference type="ARBA" id="ARBA00022729"/>
    </source>
</evidence>
<dbReference type="AlphaFoldDB" id="A0A1H6HTZ1"/>
<accession>A0A1H6HTZ1</accession>
<dbReference type="EMBL" id="FNWU01000001">
    <property type="protein sequence ID" value="SEH38547.1"/>
    <property type="molecule type" value="Genomic_DNA"/>
</dbReference>
<dbReference type="InterPro" id="IPR002491">
    <property type="entry name" value="ABC_transptr_periplasmic_BD"/>
</dbReference>
<evidence type="ECO:0000313" key="4">
    <source>
        <dbReference type="Proteomes" id="UP000199215"/>
    </source>
</evidence>
<dbReference type="SUPFAM" id="SSF53807">
    <property type="entry name" value="Helical backbone' metal receptor"/>
    <property type="match status" value="1"/>
</dbReference>
<dbReference type="Gene3D" id="3.40.50.1980">
    <property type="entry name" value="Nitrogenase molybdenum iron protein domain"/>
    <property type="match status" value="2"/>
</dbReference>
<dbReference type="RefSeq" id="WP_092813510.1">
    <property type="nucleotide sequence ID" value="NZ_FNWU01000001.1"/>
</dbReference>
<feature type="domain" description="Fe/B12 periplasmic-binding" evidence="2">
    <location>
        <begin position="5"/>
        <end position="254"/>
    </location>
</feature>
<dbReference type="PANTHER" id="PTHR42860">
    <property type="entry name" value="VITAMIN B12-BINDING PROTEIN"/>
    <property type="match status" value="1"/>
</dbReference>
<dbReference type="InterPro" id="IPR054828">
    <property type="entry name" value="Vit_B12_bind_prot"/>
</dbReference>
<dbReference type="PANTHER" id="PTHR42860:SF1">
    <property type="entry name" value="VITAMIN B12-BINDING PROTEIN"/>
    <property type="match status" value="1"/>
</dbReference>
<dbReference type="OrthoDB" id="9784at2157"/>
<keyword evidence="4" id="KW-1185">Reference proteome</keyword>
<dbReference type="STRING" id="1267564.SAMN05192561_101384"/>
<evidence type="ECO:0000313" key="3">
    <source>
        <dbReference type="EMBL" id="SEH38547.1"/>
    </source>
</evidence>
<evidence type="ECO:0000259" key="2">
    <source>
        <dbReference type="PROSITE" id="PS50983"/>
    </source>
</evidence>
<dbReference type="InterPro" id="IPR051030">
    <property type="entry name" value="Vitamin_B12-ABC_binding"/>
</dbReference>
<reference evidence="3 4" key="1">
    <citation type="submission" date="2016-10" db="EMBL/GenBank/DDBJ databases">
        <authorList>
            <person name="de Groot N.N."/>
        </authorList>
    </citation>
    <scope>NUCLEOTIDE SEQUENCE [LARGE SCALE GENOMIC DNA]</scope>
    <source>
        <strain evidence="3 4">IBRC-M10418</strain>
    </source>
</reference>
<dbReference type="Proteomes" id="UP000199215">
    <property type="component" value="Unassembled WGS sequence"/>
</dbReference>
<sequence length="263" mass="28437">MDGPRVVSLAPSATAIVRDLGAADRLVGVSHHCDPGDVNPSPARVGGWTTPDLDRVDELAPDLVITSDALQAEIATRLRTRGHQVVHHEPERLPDVIGSVVAIGEAIGRPTAGTRFADDLRARLDAVEASIDSARAAGTTDRPVVYCEEWSDPPMAAGNWVPDVVETAGGRYPFVDPGERSREITREEVERHDPNHVILHPCGYGDRADPSTIHDRDWDLDASVHAIDDDLLNQPGPTLIDGVERVARILHPDVVDATEMPED</sequence>
<dbReference type="PROSITE" id="PS50983">
    <property type="entry name" value="FE_B12_PBP"/>
    <property type="match status" value="1"/>
</dbReference>
<dbReference type="CDD" id="cd01144">
    <property type="entry name" value="BtuF"/>
    <property type="match status" value="1"/>
</dbReference>
<protein>
    <submittedName>
        <fullName evidence="3">Iron complex transport system substrate-binding protein</fullName>
    </submittedName>
</protein>
<dbReference type="NCBIfam" id="NF038402">
    <property type="entry name" value="TroA_like"/>
    <property type="match status" value="1"/>
</dbReference>
<proteinExistence type="predicted"/>
<gene>
    <name evidence="3" type="ORF">SAMN05192561_101384</name>
</gene>
<organism evidence="3 4">
    <name type="scientific">Halopenitus malekzadehii</name>
    <dbReference type="NCBI Taxonomy" id="1267564"/>
    <lineage>
        <taxon>Archaea</taxon>
        <taxon>Methanobacteriati</taxon>
        <taxon>Methanobacteriota</taxon>
        <taxon>Stenosarchaea group</taxon>
        <taxon>Halobacteria</taxon>
        <taxon>Halobacteriales</taxon>
        <taxon>Haloferacaceae</taxon>
        <taxon>Halopenitus</taxon>
    </lineage>
</organism>
<dbReference type="Pfam" id="PF01497">
    <property type="entry name" value="Peripla_BP_2"/>
    <property type="match status" value="1"/>
</dbReference>